<gene>
    <name evidence="3" type="ORF">ACFQ41_00495</name>
</gene>
<protein>
    <submittedName>
        <fullName evidence="3">Helix-turn-helix transcriptional regulator</fullName>
    </submittedName>
</protein>
<dbReference type="CDD" id="cd00093">
    <property type="entry name" value="HTH_XRE"/>
    <property type="match status" value="1"/>
</dbReference>
<dbReference type="RefSeq" id="WP_125579968.1">
    <property type="nucleotide sequence ID" value="NZ_BOLV01000016.1"/>
</dbReference>
<dbReference type="Gene3D" id="1.10.260.40">
    <property type="entry name" value="lambda repressor-like DNA-binding domains"/>
    <property type="match status" value="1"/>
</dbReference>
<feature type="domain" description="HTH cro/C1-type" evidence="2">
    <location>
        <begin position="9"/>
        <end position="63"/>
    </location>
</feature>
<evidence type="ECO:0000313" key="3">
    <source>
        <dbReference type="EMBL" id="MFD1397783.1"/>
    </source>
</evidence>
<dbReference type="EMBL" id="JBHTOA010000005">
    <property type="protein sequence ID" value="MFD1397783.1"/>
    <property type="molecule type" value="Genomic_DNA"/>
</dbReference>
<dbReference type="InterPro" id="IPR001387">
    <property type="entry name" value="Cro/C1-type_HTH"/>
</dbReference>
<dbReference type="SUPFAM" id="SSF47413">
    <property type="entry name" value="lambda repressor-like DNA-binding domains"/>
    <property type="match status" value="1"/>
</dbReference>
<evidence type="ECO:0000256" key="1">
    <source>
        <dbReference type="ARBA" id="ARBA00023125"/>
    </source>
</evidence>
<dbReference type="InterPro" id="IPR010982">
    <property type="entry name" value="Lambda_DNA-bd_dom_sf"/>
</dbReference>
<dbReference type="Proteomes" id="UP001597199">
    <property type="component" value="Unassembled WGS sequence"/>
</dbReference>
<sequence>MIENFGRNIARLRKQYDMSQEDLANKIGVKKQSISNIERGVRYPTFETLEKFAKVFNATPVELFGSPKEVALNDVPVILDRIDAYDERIRTIFQIGTLMDHYSASDLDKIAYQVDHVMNFFAPHPLYDEDAMPILDDDNKVRMFPGKITRLPLDKLDEIVKKIDYVLKNEDKL</sequence>
<dbReference type="PANTHER" id="PTHR46558:SF11">
    <property type="entry name" value="HTH-TYPE TRANSCRIPTIONAL REGULATOR XRE"/>
    <property type="match status" value="1"/>
</dbReference>
<evidence type="ECO:0000259" key="2">
    <source>
        <dbReference type="PROSITE" id="PS50943"/>
    </source>
</evidence>
<proteinExistence type="predicted"/>
<dbReference type="PROSITE" id="PS50943">
    <property type="entry name" value="HTH_CROC1"/>
    <property type="match status" value="1"/>
</dbReference>
<comment type="caution">
    <text evidence="3">The sequence shown here is derived from an EMBL/GenBank/DDBJ whole genome shotgun (WGS) entry which is preliminary data.</text>
</comment>
<name>A0ABW4BD47_9LACO</name>
<dbReference type="Pfam" id="PF01381">
    <property type="entry name" value="HTH_3"/>
    <property type="match status" value="1"/>
</dbReference>
<accession>A0ABW4BD47</accession>
<organism evidence="3 4">
    <name type="scientific">Lacticaseibacillus suilingensis</name>
    <dbReference type="NCBI Taxonomy" id="2799577"/>
    <lineage>
        <taxon>Bacteria</taxon>
        <taxon>Bacillati</taxon>
        <taxon>Bacillota</taxon>
        <taxon>Bacilli</taxon>
        <taxon>Lactobacillales</taxon>
        <taxon>Lactobacillaceae</taxon>
        <taxon>Lacticaseibacillus</taxon>
    </lineage>
</organism>
<dbReference type="SMART" id="SM00530">
    <property type="entry name" value="HTH_XRE"/>
    <property type="match status" value="1"/>
</dbReference>
<keyword evidence="1" id="KW-0238">DNA-binding</keyword>
<dbReference type="PANTHER" id="PTHR46558">
    <property type="entry name" value="TRACRIPTIONAL REGULATORY PROTEIN-RELATED-RELATED"/>
    <property type="match status" value="1"/>
</dbReference>
<evidence type="ECO:0000313" key="4">
    <source>
        <dbReference type="Proteomes" id="UP001597199"/>
    </source>
</evidence>
<keyword evidence="4" id="KW-1185">Reference proteome</keyword>
<reference evidence="4" key="1">
    <citation type="journal article" date="2019" name="Int. J. Syst. Evol. Microbiol.">
        <title>The Global Catalogue of Microorganisms (GCM) 10K type strain sequencing project: providing services to taxonomists for standard genome sequencing and annotation.</title>
        <authorList>
            <consortium name="The Broad Institute Genomics Platform"/>
            <consortium name="The Broad Institute Genome Sequencing Center for Infectious Disease"/>
            <person name="Wu L."/>
            <person name="Ma J."/>
        </authorList>
    </citation>
    <scope>NUCLEOTIDE SEQUENCE [LARGE SCALE GENOMIC DNA]</scope>
    <source>
        <strain evidence="4">CCM 9110</strain>
    </source>
</reference>